<feature type="region of interest" description="Disordered" evidence="1">
    <location>
        <begin position="86"/>
        <end position="115"/>
    </location>
</feature>
<comment type="caution">
    <text evidence="2">The sequence shown here is derived from an EMBL/GenBank/DDBJ whole genome shotgun (WGS) entry which is preliminary data.</text>
</comment>
<organism evidence="2 3">
    <name type="scientific">Coprococcus comes</name>
    <dbReference type="NCBI Taxonomy" id="410072"/>
    <lineage>
        <taxon>Bacteria</taxon>
        <taxon>Bacillati</taxon>
        <taxon>Bacillota</taxon>
        <taxon>Clostridia</taxon>
        <taxon>Lachnospirales</taxon>
        <taxon>Lachnospiraceae</taxon>
        <taxon>Coprococcus</taxon>
    </lineage>
</organism>
<evidence type="ECO:0000256" key="1">
    <source>
        <dbReference type="SAM" id="MobiDB-lite"/>
    </source>
</evidence>
<accession>A0A849XZH4</accession>
<proteinExistence type="predicted"/>
<name>A0A849XZH4_9FIRM</name>
<sequence>MYKVEKKNRVLRIPDEKFDEYKKMGYIIRDENDNVLFEPENIKATAEKLKKENDELKAKLEETTLYAENADKKIAELQKENDKLKAAVQAQSATGNADPAETEKKTAAKGSKKTE</sequence>
<protein>
    <submittedName>
        <fullName evidence="2">Uncharacterized protein</fullName>
    </submittedName>
</protein>
<dbReference type="AlphaFoldDB" id="A0A849XZH4"/>
<reference evidence="2 3" key="1">
    <citation type="submission" date="2020-04" db="EMBL/GenBank/DDBJ databases">
        <authorList>
            <person name="Pieper L."/>
        </authorList>
    </citation>
    <scope>NUCLEOTIDE SEQUENCE [LARGE SCALE GENOMIC DNA]</scope>
    <source>
        <strain evidence="2 3">F22</strain>
    </source>
</reference>
<evidence type="ECO:0000313" key="2">
    <source>
        <dbReference type="EMBL" id="NUN85639.1"/>
    </source>
</evidence>
<feature type="compositionally biased region" description="Basic and acidic residues" evidence="1">
    <location>
        <begin position="101"/>
        <end position="115"/>
    </location>
</feature>
<gene>
    <name evidence="2" type="ORF">HUU93_03320</name>
</gene>
<evidence type="ECO:0000313" key="3">
    <source>
        <dbReference type="Proteomes" id="UP000554488"/>
    </source>
</evidence>
<dbReference type="RefSeq" id="WP_175305312.1">
    <property type="nucleotide sequence ID" value="NZ_JABWDC010000008.1"/>
</dbReference>
<dbReference type="Proteomes" id="UP000554488">
    <property type="component" value="Unassembled WGS sequence"/>
</dbReference>
<reference evidence="2 3" key="2">
    <citation type="submission" date="2020-07" db="EMBL/GenBank/DDBJ databases">
        <title>Bacterial metabolism rescues the inhibition of intestinal drug absorption by food and drug additives.</title>
        <authorList>
            <person name="Zou L."/>
            <person name="Spanogiannopoulos P."/>
            <person name="Chien H.-C."/>
            <person name="Pieper L.M."/>
            <person name="Cai W."/>
            <person name="Khuri N."/>
            <person name="Pottel J."/>
            <person name="Vora B."/>
            <person name="Ni Z."/>
            <person name="Tsakalozou E."/>
            <person name="Zhang W."/>
            <person name="Shoichet B.K."/>
            <person name="Giacomini K.M."/>
            <person name="Turnbaugh P.J."/>
        </authorList>
    </citation>
    <scope>NUCLEOTIDE SEQUENCE [LARGE SCALE GENOMIC DNA]</scope>
    <source>
        <strain evidence="2 3">F22</strain>
    </source>
</reference>
<dbReference type="EMBL" id="JABWDC010000008">
    <property type="protein sequence ID" value="NUN85639.1"/>
    <property type="molecule type" value="Genomic_DNA"/>
</dbReference>